<dbReference type="InterPro" id="IPR011059">
    <property type="entry name" value="Metal-dep_hydrolase_composite"/>
</dbReference>
<name>A0A7C2UJQ1_9CREN</name>
<proteinExistence type="predicted"/>
<dbReference type="Proteomes" id="UP000885664">
    <property type="component" value="Unassembled WGS sequence"/>
</dbReference>
<feature type="domain" description="Amidohydrolase-related" evidence="1">
    <location>
        <begin position="59"/>
        <end position="417"/>
    </location>
</feature>
<dbReference type="AlphaFoldDB" id="A0A7C2UJQ1"/>
<dbReference type="InterPro" id="IPR006680">
    <property type="entry name" value="Amidohydro-rel"/>
</dbReference>
<dbReference type="Gene3D" id="2.30.40.10">
    <property type="entry name" value="Urease, subunit C, domain 1"/>
    <property type="match status" value="1"/>
</dbReference>
<accession>A0A7C2UJQ1</accession>
<dbReference type="PANTHER" id="PTHR43135:SF3">
    <property type="entry name" value="ALPHA-D-RIBOSE 1-METHYLPHOSPHONATE 5-TRIPHOSPHATE DIPHOSPHATASE"/>
    <property type="match status" value="1"/>
</dbReference>
<dbReference type="GO" id="GO:0016810">
    <property type="term" value="F:hydrolase activity, acting on carbon-nitrogen (but not peptide) bonds"/>
    <property type="evidence" value="ECO:0007669"/>
    <property type="project" value="InterPro"/>
</dbReference>
<evidence type="ECO:0000313" key="2">
    <source>
        <dbReference type="EMBL" id="HEU97948.1"/>
    </source>
</evidence>
<sequence length="423" mass="45731">MNTKKLVLDNVRVFSTERMDLVENGRILVEGGRISSAGSRGSVDIPPDAQVIDGGGRVALPGLIDAHLHITGMRSGDNVKEPLLTPMGVFFARGVKDLEKLIMAGFTTIVDAGGIVALHLREAVNEGTIIGPRVFAAGFSLSPTFGHGDVHYMPVEYVDARTSKFMKPLKGLICDGEAECRKAARYSMREGADFIKVMATGGVLSQRDRPEYRQFTLEELKVIVDEARAAKRFVHAHAQGKEGIMNALNAGVKVIAHAIYMDEEAALLAKEKDAVVVPTLSIVHKILEVGNKAGIPEWGLRKSEEVYRDHVENARKAKKLGVKLATGTDFLGGFFPHGENAMELKIFVEKLGMTPGEAIRAATETAAEVAGMKGQTGKIEAGMVADIILVKENPLMSIDSLLKTENIELVMKGGEIVKNKLPQ</sequence>
<dbReference type="SMR" id="A0A7C2UJQ1"/>
<gene>
    <name evidence="2" type="ORF">ENO36_03735</name>
</gene>
<protein>
    <submittedName>
        <fullName evidence="2">Amidohydrolase family protein</fullName>
    </submittedName>
</protein>
<comment type="caution">
    <text evidence="2">The sequence shown here is derived from an EMBL/GenBank/DDBJ whole genome shotgun (WGS) entry which is preliminary data.</text>
</comment>
<dbReference type="SUPFAM" id="SSF51556">
    <property type="entry name" value="Metallo-dependent hydrolases"/>
    <property type="match status" value="1"/>
</dbReference>
<dbReference type="CDD" id="cd01299">
    <property type="entry name" value="Met_dep_hydrolase_A"/>
    <property type="match status" value="1"/>
</dbReference>
<organism evidence="2">
    <name type="scientific">Fervidicoccus fontis</name>
    <dbReference type="NCBI Taxonomy" id="683846"/>
    <lineage>
        <taxon>Archaea</taxon>
        <taxon>Thermoproteota</taxon>
        <taxon>Thermoprotei</taxon>
        <taxon>Fervidicoccales</taxon>
        <taxon>Fervidicoccaceae</taxon>
        <taxon>Fervidicoccus</taxon>
    </lineage>
</organism>
<reference evidence="2" key="1">
    <citation type="journal article" date="2020" name="mSystems">
        <title>Genome- and Community-Level Interaction Insights into Carbon Utilization and Element Cycling Functions of Hydrothermarchaeota in Hydrothermal Sediment.</title>
        <authorList>
            <person name="Zhou Z."/>
            <person name="Liu Y."/>
            <person name="Xu W."/>
            <person name="Pan J."/>
            <person name="Luo Z.H."/>
            <person name="Li M."/>
        </authorList>
    </citation>
    <scope>NUCLEOTIDE SEQUENCE [LARGE SCALE GENOMIC DNA]</scope>
    <source>
        <strain evidence="2">SpSt-1259</strain>
    </source>
</reference>
<dbReference type="InterPro" id="IPR057744">
    <property type="entry name" value="OTAase-like"/>
</dbReference>
<dbReference type="EMBL" id="DSFE01000082">
    <property type="protein sequence ID" value="HEU97948.1"/>
    <property type="molecule type" value="Genomic_DNA"/>
</dbReference>
<dbReference type="Gene3D" id="3.20.20.140">
    <property type="entry name" value="Metal-dependent hydrolases"/>
    <property type="match status" value="1"/>
</dbReference>
<dbReference type="PANTHER" id="PTHR43135">
    <property type="entry name" value="ALPHA-D-RIBOSE 1-METHYLPHOSPHONATE 5-TRIPHOSPHATE DIPHOSPHATASE"/>
    <property type="match status" value="1"/>
</dbReference>
<dbReference type="Pfam" id="PF01979">
    <property type="entry name" value="Amidohydro_1"/>
    <property type="match status" value="1"/>
</dbReference>
<dbReference type="SUPFAM" id="SSF51338">
    <property type="entry name" value="Composite domain of metallo-dependent hydrolases"/>
    <property type="match status" value="1"/>
</dbReference>
<dbReference type="InterPro" id="IPR051781">
    <property type="entry name" value="Metallo-dep_Hydrolase"/>
</dbReference>
<evidence type="ECO:0000259" key="1">
    <source>
        <dbReference type="Pfam" id="PF01979"/>
    </source>
</evidence>
<dbReference type="InterPro" id="IPR032466">
    <property type="entry name" value="Metal_Hydrolase"/>
</dbReference>